<dbReference type="STRING" id="720554.Clocl_1581"/>
<accession>G8M2V3</accession>
<feature type="transmembrane region" description="Helical" evidence="1">
    <location>
        <begin position="54"/>
        <end position="75"/>
    </location>
</feature>
<dbReference type="HOGENOM" id="CLU_1616129_0_0_9"/>
<sequence>MDEFRKPFEYEEETGVIWPVRIFCILLISVEMFFCVICLFQLTEILAGIPKVRIAAVVLTVLFMVYILVTITFLYKKAQKHAVKMAKCYLITRLFYFIPSILIIFSHTINDKNAIGSGYGKFQSVRDIIIMLLITPLIYILSFSILWYFYFIKSKRIKEEYEKV</sequence>
<evidence type="ECO:0000313" key="2">
    <source>
        <dbReference type="EMBL" id="AEV68217.1"/>
    </source>
</evidence>
<dbReference type="Proteomes" id="UP000005435">
    <property type="component" value="Chromosome"/>
</dbReference>
<organism evidence="2 3">
    <name type="scientific">Acetivibrio clariflavus (strain DSM 19732 / NBRC 101661 / EBR45)</name>
    <name type="common">Clostridium clariflavum</name>
    <dbReference type="NCBI Taxonomy" id="720554"/>
    <lineage>
        <taxon>Bacteria</taxon>
        <taxon>Bacillati</taxon>
        <taxon>Bacillota</taxon>
        <taxon>Clostridia</taxon>
        <taxon>Eubacteriales</taxon>
        <taxon>Oscillospiraceae</taxon>
        <taxon>Acetivibrio</taxon>
    </lineage>
</organism>
<gene>
    <name evidence="2" type="ordered locus">Clocl_1581</name>
</gene>
<feature type="transmembrane region" description="Helical" evidence="1">
    <location>
        <begin position="87"/>
        <end position="108"/>
    </location>
</feature>
<reference evidence="2 3" key="2">
    <citation type="journal article" date="2012" name="Stand. Genomic Sci.">
        <title>Complete Genome Sequence of Clostridium clariflavum DSM 19732.</title>
        <authorList>
            <person name="Izquierdo J.A."/>
            <person name="Goodwin L."/>
            <person name="Davenport K.W."/>
            <person name="Teshima H."/>
            <person name="Bruce D."/>
            <person name="Detter C."/>
            <person name="Tapia R."/>
            <person name="Han S."/>
            <person name="Land M."/>
            <person name="Hauser L."/>
            <person name="Jeffries C.D."/>
            <person name="Han J."/>
            <person name="Pitluck S."/>
            <person name="Nolan M."/>
            <person name="Chen A."/>
            <person name="Huntemann M."/>
            <person name="Mavromatis K."/>
            <person name="Mikhailova N."/>
            <person name="Liolios K."/>
            <person name="Woyke T."/>
            <person name="Lynd L.R."/>
        </authorList>
    </citation>
    <scope>NUCLEOTIDE SEQUENCE [LARGE SCALE GENOMIC DNA]</scope>
    <source>
        <strain evidence="3">DSM 19732 / NBRC 101661 / EBR45</strain>
    </source>
</reference>
<evidence type="ECO:0000256" key="1">
    <source>
        <dbReference type="SAM" id="Phobius"/>
    </source>
</evidence>
<keyword evidence="1" id="KW-1133">Transmembrane helix</keyword>
<dbReference type="EMBL" id="CP003065">
    <property type="protein sequence ID" value="AEV68217.1"/>
    <property type="molecule type" value="Genomic_DNA"/>
</dbReference>
<protein>
    <submittedName>
        <fullName evidence="2">Uncharacterized protein</fullName>
    </submittedName>
</protein>
<proteinExistence type="predicted"/>
<dbReference type="AlphaFoldDB" id="G8M2V3"/>
<keyword evidence="3" id="KW-1185">Reference proteome</keyword>
<feature type="transmembrane region" description="Helical" evidence="1">
    <location>
        <begin position="20"/>
        <end position="42"/>
    </location>
</feature>
<reference evidence="3" key="1">
    <citation type="submission" date="2011-12" db="EMBL/GenBank/DDBJ databases">
        <title>Complete sequence of Clostridium clariflavum DSM 19732.</title>
        <authorList>
            <consortium name="US DOE Joint Genome Institute"/>
            <person name="Lucas S."/>
            <person name="Han J."/>
            <person name="Lapidus A."/>
            <person name="Cheng J.-F."/>
            <person name="Goodwin L."/>
            <person name="Pitluck S."/>
            <person name="Peters L."/>
            <person name="Teshima H."/>
            <person name="Detter J.C."/>
            <person name="Han C."/>
            <person name="Tapia R."/>
            <person name="Land M."/>
            <person name="Hauser L."/>
            <person name="Kyrpides N."/>
            <person name="Ivanova N."/>
            <person name="Pagani I."/>
            <person name="Kitzmiller T."/>
            <person name="Lynd L."/>
            <person name="Izquierdo J."/>
            <person name="Woyke T."/>
        </authorList>
    </citation>
    <scope>NUCLEOTIDE SEQUENCE [LARGE SCALE GENOMIC DNA]</scope>
    <source>
        <strain evidence="3">DSM 19732 / NBRC 101661 / EBR45</strain>
    </source>
</reference>
<feature type="transmembrane region" description="Helical" evidence="1">
    <location>
        <begin position="128"/>
        <end position="151"/>
    </location>
</feature>
<dbReference type="KEGG" id="ccl:Clocl_1581"/>
<keyword evidence="1" id="KW-0812">Transmembrane</keyword>
<name>G8M2V3_ACECE</name>
<keyword evidence="1" id="KW-0472">Membrane</keyword>
<evidence type="ECO:0000313" key="3">
    <source>
        <dbReference type="Proteomes" id="UP000005435"/>
    </source>
</evidence>